<protein>
    <recommendedName>
        <fullName evidence="2">Response regulatory domain-containing protein</fullName>
    </recommendedName>
</protein>
<evidence type="ECO:0000259" key="2">
    <source>
        <dbReference type="PROSITE" id="PS50110"/>
    </source>
</evidence>
<feature type="domain" description="Response regulatory" evidence="2">
    <location>
        <begin position="142"/>
        <end position="256"/>
    </location>
</feature>
<dbReference type="PROSITE" id="PS50110">
    <property type="entry name" value="RESPONSE_REGULATORY"/>
    <property type="match status" value="1"/>
</dbReference>
<dbReference type="SMART" id="SM00448">
    <property type="entry name" value="REC"/>
    <property type="match status" value="1"/>
</dbReference>
<dbReference type="InterPro" id="IPR001611">
    <property type="entry name" value="Leu-rich_rpt"/>
</dbReference>
<comment type="caution">
    <text evidence="3">The sequence shown here is derived from an EMBL/GenBank/DDBJ whole genome shotgun (WGS) entry which is preliminary data.</text>
</comment>
<dbReference type="Pfam" id="PF00072">
    <property type="entry name" value="Response_reg"/>
    <property type="match status" value="1"/>
</dbReference>
<evidence type="ECO:0000313" key="3">
    <source>
        <dbReference type="EMBL" id="PIW15660.1"/>
    </source>
</evidence>
<reference evidence="3 4" key="1">
    <citation type="submission" date="2017-09" db="EMBL/GenBank/DDBJ databases">
        <title>Depth-based differentiation of microbial function through sediment-hosted aquifers and enrichment of novel symbionts in the deep terrestrial subsurface.</title>
        <authorList>
            <person name="Probst A.J."/>
            <person name="Ladd B."/>
            <person name="Jarett J.K."/>
            <person name="Geller-Mcgrath D.E."/>
            <person name="Sieber C.M."/>
            <person name="Emerson J.B."/>
            <person name="Anantharaman K."/>
            <person name="Thomas B.C."/>
            <person name="Malmstrom R."/>
            <person name="Stieglmeier M."/>
            <person name="Klingl A."/>
            <person name="Woyke T."/>
            <person name="Ryan C.M."/>
            <person name="Banfield J.F."/>
        </authorList>
    </citation>
    <scope>NUCLEOTIDE SEQUENCE [LARGE SCALE GENOMIC DNA]</scope>
    <source>
        <strain evidence="3">CG17_big_fil_post_rev_8_21_14_2_50_48_46</strain>
    </source>
</reference>
<dbReference type="PANTHER" id="PTHR42872">
    <property type="entry name" value="PROTEIN-GLUTAMATE METHYLESTERASE/PROTEIN-GLUTAMINE GLUTAMINASE"/>
    <property type="match status" value="1"/>
</dbReference>
<dbReference type="Gene3D" id="3.40.50.2300">
    <property type="match status" value="1"/>
</dbReference>
<dbReference type="Proteomes" id="UP000231019">
    <property type="component" value="Unassembled WGS sequence"/>
</dbReference>
<accession>A0A2M7G1Q9</accession>
<name>A0A2M7G1Q9_9BACT</name>
<dbReference type="PANTHER" id="PTHR42872:SF3">
    <property type="entry name" value="PROTEIN-GLUTAMATE METHYLESTERASE_PROTEIN-GLUTAMINE GLUTAMINASE 1"/>
    <property type="match status" value="1"/>
</dbReference>
<feature type="modified residue" description="4-aspartylphosphate" evidence="1">
    <location>
        <position position="193"/>
    </location>
</feature>
<evidence type="ECO:0000313" key="4">
    <source>
        <dbReference type="Proteomes" id="UP000231019"/>
    </source>
</evidence>
<dbReference type="SUPFAM" id="SSF52172">
    <property type="entry name" value="CheY-like"/>
    <property type="match status" value="1"/>
</dbReference>
<sequence>MADLLVKIQSKSIFFIGNSLHCLSLSTHLGREKNLTILGLANNLISALDKLKNLDPEFVILDPSCFEADEIKILFNHLSKSKSQTLIFSKEKPHAAFSDFRFVQKPQTMLNENFPTQEILQAIFESSPLTHNLKAVNKPLYQVMLIDDSALMKLIVTNLMNSDPQLKLVCDAKNGQEGLELLQRFSPDLILLDIEMPVMNGIEFLERARSKTKAKIIVLSSIVLEKAQQVKALGADAIIEKPDGSVSLDFESKSGKKLLELIHQILD</sequence>
<organism evidence="3 4">
    <name type="scientific">bacterium (Candidatus Blackallbacteria) CG17_big_fil_post_rev_8_21_14_2_50_48_46</name>
    <dbReference type="NCBI Taxonomy" id="2014261"/>
    <lineage>
        <taxon>Bacteria</taxon>
        <taxon>Candidatus Blackallbacteria</taxon>
    </lineage>
</organism>
<dbReference type="PROSITE" id="PS51450">
    <property type="entry name" value="LRR"/>
    <property type="match status" value="1"/>
</dbReference>
<dbReference type="GO" id="GO:0000160">
    <property type="term" value="P:phosphorelay signal transduction system"/>
    <property type="evidence" value="ECO:0007669"/>
    <property type="project" value="InterPro"/>
</dbReference>
<dbReference type="AlphaFoldDB" id="A0A2M7G1Q9"/>
<dbReference type="CDD" id="cd17541">
    <property type="entry name" value="REC_CheB-like"/>
    <property type="match status" value="1"/>
</dbReference>
<evidence type="ECO:0000256" key="1">
    <source>
        <dbReference type="PROSITE-ProRule" id="PRU00169"/>
    </source>
</evidence>
<gene>
    <name evidence="3" type="ORF">COW36_16350</name>
</gene>
<keyword evidence="1" id="KW-0597">Phosphoprotein</keyword>
<dbReference type="InterPro" id="IPR001789">
    <property type="entry name" value="Sig_transdc_resp-reg_receiver"/>
</dbReference>
<dbReference type="EMBL" id="PFFQ01000048">
    <property type="protein sequence ID" value="PIW15660.1"/>
    <property type="molecule type" value="Genomic_DNA"/>
</dbReference>
<dbReference type="InterPro" id="IPR011006">
    <property type="entry name" value="CheY-like_superfamily"/>
</dbReference>
<proteinExistence type="predicted"/>